<evidence type="ECO:0000313" key="2">
    <source>
        <dbReference type="Proteomes" id="UP001623349"/>
    </source>
</evidence>
<dbReference type="Proteomes" id="UP001623349">
    <property type="component" value="Unassembled WGS sequence"/>
</dbReference>
<comment type="caution">
    <text evidence="1">The sequence shown here is derived from an EMBL/GenBank/DDBJ whole genome shotgun (WGS) entry which is preliminary data.</text>
</comment>
<protein>
    <submittedName>
        <fullName evidence="1">Uncharacterized protein</fullName>
    </submittedName>
</protein>
<evidence type="ECO:0000313" key="1">
    <source>
        <dbReference type="EMBL" id="GAB1300583.1"/>
    </source>
</evidence>
<sequence>MLNDYNTLVYVGAFRESLSHVQGSLITQTCLPVETWKLEREETVAKDPDSH</sequence>
<name>A0ABQ0FMX5_APOSI</name>
<gene>
    <name evidence="1" type="ORF">APTSU1_001582100</name>
</gene>
<proteinExistence type="predicted"/>
<organism evidence="1 2">
    <name type="scientific">Apodemus speciosus</name>
    <name type="common">Large Japanese field mouse</name>
    <dbReference type="NCBI Taxonomy" id="105296"/>
    <lineage>
        <taxon>Eukaryota</taxon>
        <taxon>Metazoa</taxon>
        <taxon>Chordata</taxon>
        <taxon>Craniata</taxon>
        <taxon>Vertebrata</taxon>
        <taxon>Euteleostomi</taxon>
        <taxon>Mammalia</taxon>
        <taxon>Eutheria</taxon>
        <taxon>Euarchontoglires</taxon>
        <taxon>Glires</taxon>
        <taxon>Rodentia</taxon>
        <taxon>Myomorpha</taxon>
        <taxon>Muroidea</taxon>
        <taxon>Muridae</taxon>
        <taxon>Murinae</taxon>
        <taxon>Apodemus</taxon>
    </lineage>
</organism>
<reference evidence="1 2" key="1">
    <citation type="submission" date="2024-08" db="EMBL/GenBank/DDBJ databases">
        <title>The draft genome of Apodemus speciosus.</title>
        <authorList>
            <person name="Nabeshima K."/>
            <person name="Suzuki S."/>
            <person name="Onuma M."/>
        </authorList>
    </citation>
    <scope>NUCLEOTIDE SEQUENCE [LARGE SCALE GENOMIC DNA]</scope>
    <source>
        <strain evidence="1">IB14-021</strain>
    </source>
</reference>
<accession>A0ABQ0FMX5</accession>
<keyword evidence="2" id="KW-1185">Reference proteome</keyword>
<dbReference type="EMBL" id="BAAFST010000017">
    <property type="protein sequence ID" value="GAB1300583.1"/>
    <property type="molecule type" value="Genomic_DNA"/>
</dbReference>